<evidence type="ECO:0000256" key="8">
    <source>
        <dbReference type="ARBA" id="ARBA00023136"/>
    </source>
</evidence>
<dbReference type="GO" id="GO:0055085">
    <property type="term" value="P:transmembrane transport"/>
    <property type="evidence" value="ECO:0007669"/>
    <property type="project" value="InterPro"/>
</dbReference>
<dbReference type="Gene3D" id="2.130.10.10">
    <property type="entry name" value="YVTN repeat-like/Quinoprotein amine dehydrogenase"/>
    <property type="match status" value="1"/>
</dbReference>
<keyword evidence="9" id="KW-0539">Nucleus</keyword>
<proteinExistence type="predicted"/>
<dbReference type="InParanoid" id="A0A6J0PJD7"/>
<evidence type="ECO:0000256" key="6">
    <source>
        <dbReference type="ARBA" id="ARBA00022692"/>
    </source>
</evidence>
<dbReference type="AlphaFoldDB" id="A0A6J0PJD7"/>
<dbReference type="InterPro" id="IPR018108">
    <property type="entry name" value="MCP_transmembrane"/>
</dbReference>
<feature type="transmembrane region" description="Helical" evidence="13">
    <location>
        <begin position="320"/>
        <end position="338"/>
    </location>
</feature>
<dbReference type="PANTHER" id="PTHR44133:SF2">
    <property type="entry name" value="CLEAVAGE STIMULATION FACTOR SUBUNIT 1"/>
    <property type="match status" value="1"/>
</dbReference>
<keyword evidence="7" id="KW-0677">Repeat</keyword>
<keyword evidence="4 11" id="KW-0853">WD repeat</keyword>
<dbReference type="InterPro" id="IPR023395">
    <property type="entry name" value="MCP_dom_sf"/>
</dbReference>
<dbReference type="InterPro" id="IPR002067">
    <property type="entry name" value="MCP"/>
</dbReference>
<keyword evidence="14" id="KW-1185">Reference proteome</keyword>
<keyword evidence="3" id="KW-0813">Transport</keyword>
<evidence type="ECO:0000256" key="9">
    <source>
        <dbReference type="ARBA" id="ARBA00023242"/>
    </source>
</evidence>
<dbReference type="PROSITE" id="PS50294">
    <property type="entry name" value="WD_REPEATS_REGION"/>
    <property type="match status" value="3"/>
</dbReference>
<evidence type="ECO:0000256" key="1">
    <source>
        <dbReference type="ARBA" id="ARBA00004123"/>
    </source>
</evidence>
<evidence type="ECO:0000256" key="13">
    <source>
        <dbReference type="SAM" id="Phobius"/>
    </source>
</evidence>
<dbReference type="PANTHER" id="PTHR44133">
    <property type="entry name" value="CLEAVAGE STIMULATION FACTOR SUBUNIT 1"/>
    <property type="match status" value="1"/>
</dbReference>
<dbReference type="InterPro" id="IPR044633">
    <property type="entry name" value="CstF1-like"/>
</dbReference>
<evidence type="ECO:0000256" key="12">
    <source>
        <dbReference type="PROSITE-ProRule" id="PRU00282"/>
    </source>
</evidence>
<dbReference type="InterPro" id="IPR015943">
    <property type="entry name" value="WD40/YVTN_repeat-like_dom_sf"/>
</dbReference>
<evidence type="ECO:0000256" key="5">
    <source>
        <dbReference type="ARBA" id="ARBA00022664"/>
    </source>
</evidence>
<keyword evidence="13" id="KW-1133">Transmembrane helix</keyword>
<dbReference type="SUPFAM" id="SSF103506">
    <property type="entry name" value="Mitochondrial carrier"/>
    <property type="match status" value="1"/>
</dbReference>
<dbReference type="Pfam" id="PF00400">
    <property type="entry name" value="WD40"/>
    <property type="match status" value="5"/>
</dbReference>
<dbReference type="Gene3D" id="1.50.40.10">
    <property type="entry name" value="Mitochondrial carrier domain"/>
    <property type="match status" value="1"/>
</dbReference>
<dbReference type="FunFam" id="2.130.10.10:FF:000736">
    <property type="entry name" value="Cleavage stimulation factor subunit 50"/>
    <property type="match status" value="1"/>
</dbReference>
<feature type="repeat" description="WD" evidence="11">
    <location>
        <begin position="476"/>
        <end position="517"/>
    </location>
</feature>
<evidence type="ECO:0000256" key="4">
    <source>
        <dbReference type="ARBA" id="ARBA00022574"/>
    </source>
</evidence>
<evidence type="ECO:0000256" key="7">
    <source>
        <dbReference type="ARBA" id="ARBA00022737"/>
    </source>
</evidence>
<dbReference type="PROSITE" id="PS50920">
    <property type="entry name" value="SOLCAR"/>
    <property type="match status" value="3"/>
</dbReference>
<evidence type="ECO:0000256" key="10">
    <source>
        <dbReference type="ARBA" id="ARBA00029851"/>
    </source>
</evidence>
<dbReference type="InterPro" id="IPR019775">
    <property type="entry name" value="WD40_repeat_CS"/>
</dbReference>
<feature type="repeat" description="Solcar" evidence="12">
    <location>
        <begin position="26"/>
        <end position="110"/>
    </location>
</feature>
<dbReference type="PRINTS" id="PR00926">
    <property type="entry name" value="MITOCARRIER"/>
</dbReference>
<organism evidence="14 15">
    <name type="scientific">Elaeis guineensis var. tenera</name>
    <name type="common">Oil palm</name>
    <dbReference type="NCBI Taxonomy" id="51953"/>
    <lineage>
        <taxon>Eukaryota</taxon>
        <taxon>Viridiplantae</taxon>
        <taxon>Streptophyta</taxon>
        <taxon>Embryophyta</taxon>
        <taxon>Tracheophyta</taxon>
        <taxon>Spermatophyta</taxon>
        <taxon>Magnoliopsida</taxon>
        <taxon>Liliopsida</taxon>
        <taxon>Arecaceae</taxon>
        <taxon>Arecoideae</taxon>
        <taxon>Cocoseae</taxon>
        <taxon>Elaeidinae</taxon>
        <taxon>Elaeis</taxon>
    </lineage>
</organism>
<dbReference type="PROSITE" id="PS00678">
    <property type="entry name" value="WD_REPEATS_1"/>
    <property type="match status" value="1"/>
</dbReference>
<dbReference type="GO" id="GO:0005848">
    <property type="term" value="C:mRNA cleavage stimulating factor complex"/>
    <property type="evidence" value="ECO:0007669"/>
    <property type="project" value="InterPro"/>
</dbReference>
<feature type="repeat" description="WD" evidence="11">
    <location>
        <begin position="622"/>
        <end position="654"/>
    </location>
</feature>
<evidence type="ECO:0000313" key="15">
    <source>
        <dbReference type="RefSeq" id="XP_019706612.2"/>
    </source>
</evidence>
<dbReference type="InterPro" id="IPR001680">
    <property type="entry name" value="WD40_rpt"/>
</dbReference>
<dbReference type="GO" id="GO:0003723">
    <property type="term" value="F:RNA binding"/>
    <property type="evidence" value="ECO:0007669"/>
    <property type="project" value="TreeGrafter"/>
</dbReference>
<dbReference type="FunCoup" id="A0A6J0PJD7">
    <property type="interactions" value="1792"/>
</dbReference>
<dbReference type="Proteomes" id="UP000504607">
    <property type="component" value="Chromosome 6"/>
</dbReference>
<dbReference type="InterPro" id="IPR036322">
    <property type="entry name" value="WD40_repeat_dom_sf"/>
</dbReference>
<feature type="repeat" description="WD" evidence="11">
    <location>
        <begin position="532"/>
        <end position="573"/>
    </location>
</feature>
<feature type="repeat" description="Solcar" evidence="12">
    <location>
        <begin position="232"/>
        <end position="317"/>
    </location>
</feature>
<gene>
    <name evidence="15" type="primary">LOC105046696</name>
</gene>
<keyword evidence="5" id="KW-0507">mRNA processing</keyword>
<dbReference type="SUPFAM" id="SSF50978">
    <property type="entry name" value="WD40 repeat-like"/>
    <property type="match status" value="1"/>
</dbReference>
<dbReference type="OrthoDB" id="538223at2759"/>
<accession>A0A6J0PJD7</accession>
<keyword evidence="8 12" id="KW-0472">Membrane</keyword>
<dbReference type="GO" id="GO:0016020">
    <property type="term" value="C:membrane"/>
    <property type="evidence" value="ECO:0007669"/>
    <property type="project" value="UniProtKB-SubCell"/>
</dbReference>
<evidence type="ECO:0000256" key="3">
    <source>
        <dbReference type="ARBA" id="ARBA00022448"/>
    </source>
</evidence>
<sequence length="789" mass="86222">MDSGEIARPKVPAFDRTEINWDKLDKTKLYVVGAGLFTGVTVALYPISVIKTRMQVASKDAAQKNAFAAIRNILKVDGIPGLYRGFGTVITGAVPARIVFLTSLETTKVASLKLVEPFKLSEPVQAAIANGIAGMAASLCSQAVFVPIDVVSQRLMVQGYSGYAKYNGGLDVARKILKSDGVRGLYRGFGLSVMTYSPSSAVWWASYGSSQRIIWRLLGHGNETETVPSQWKIMCVQATGGVVAGAVASCITTPLDTIKTRLQVSDSKQRQTARQVVKRLIVEDGWKGFYRGLGPRFFSMSAWGTTMIVAYEYLSRETFLSLHIICCFMLSLVGWLGFEEKPSLPRSVVGFSAMESSLEQTLQAGKLLRHVNALIVAHLRDNNLSQAATAVASATMTPLNTEAPPNKLLELVAKGLAAERDEASRGVSSGGLFDSIAGVPAGHGSVPLPTTSVDFSSMQDVKGSSKSFPKHETRHVSEHKNVARCARFSPDGRFVATGSSDTSIKLFEVSKIKQMMLADARDGPVRPVIRTFYDHSQPINDLDFHPQGTILISGAKDHSIKFFDFSKTAAKRAFRVIQDTHNVRSVSFHPSGDYLLAGTDHYIPHLYDVNTFQCYLSSHVQELNANAAINQVQYSSTGSMYVTASKDGSVRVWDGVTAQCVRPIVGAHGSIEATSASFTKDQRFILSCGKDSTVKLWEVGTGRLIKQYLGAVHTQLRCQAVFNQTEEFILSIDEPNNEVVIWDVLTAEKVAKWPSNHIGAPRWVEHSPFEPAFITCGNDKSVRFWKEIL</sequence>
<dbReference type="RefSeq" id="XP_019706612.2">
    <property type="nucleotide sequence ID" value="XM_019851053.2"/>
</dbReference>
<evidence type="ECO:0000256" key="11">
    <source>
        <dbReference type="PROSITE-ProRule" id="PRU00221"/>
    </source>
</evidence>
<evidence type="ECO:0000313" key="14">
    <source>
        <dbReference type="Proteomes" id="UP000504607"/>
    </source>
</evidence>
<reference evidence="15" key="1">
    <citation type="submission" date="2025-08" db="UniProtKB">
        <authorList>
            <consortium name="RefSeq"/>
        </authorList>
    </citation>
    <scope>IDENTIFICATION</scope>
</reference>
<evidence type="ECO:0000256" key="2">
    <source>
        <dbReference type="ARBA" id="ARBA00004141"/>
    </source>
</evidence>
<name>A0A6J0PJD7_ELAGV</name>
<protein>
    <recommendedName>
        <fullName evidence="10">Cleavage stimulation factor 50 kDa subunit</fullName>
    </recommendedName>
</protein>
<dbReference type="GO" id="GO:0031124">
    <property type="term" value="P:mRNA 3'-end processing"/>
    <property type="evidence" value="ECO:0007669"/>
    <property type="project" value="InterPro"/>
</dbReference>
<dbReference type="SMART" id="SM00320">
    <property type="entry name" value="WD40"/>
    <property type="match status" value="6"/>
</dbReference>
<feature type="repeat" description="WD" evidence="11">
    <location>
        <begin position="674"/>
        <end position="707"/>
    </location>
</feature>
<feature type="repeat" description="Solcar" evidence="12">
    <location>
        <begin position="125"/>
        <end position="213"/>
    </location>
</feature>
<dbReference type="CDD" id="cd00200">
    <property type="entry name" value="WD40"/>
    <property type="match status" value="1"/>
</dbReference>
<dbReference type="Pfam" id="PF00153">
    <property type="entry name" value="Mito_carr"/>
    <property type="match status" value="3"/>
</dbReference>
<feature type="transmembrane region" description="Helical" evidence="13">
    <location>
        <begin position="29"/>
        <end position="50"/>
    </location>
</feature>
<comment type="subcellular location">
    <subcellularLocation>
        <location evidence="2">Membrane</location>
        <topology evidence="2">Multi-pass membrane protein</topology>
    </subcellularLocation>
    <subcellularLocation>
        <location evidence="1">Nucleus</location>
    </subcellularLocation>
</comment>
<keyword evidence="6 12" id="KW-0812">Transmembrane</keyword>
<dbReference type="PROSITE" id="PS50082">
    <property type="entry name" value="WD_REPEATS_2"/>
    <property type="match status" value="4"/>
</dbReference>